<dbReference type="EMBL" id="BKCJ011193706">
    <property type="protein sequence ID" value="GFD01802.1"/>
    <property type="molecule type" value="Genomic_DNA"/>
</dbReference>
<organism evidence="1">
    <name type="scientific">Tanacetum cinerariifolium</name>
    <name type="common">Dalmatian daisy</name>
    <name type="synonym">Chrysanthemum cinerariifolium</name>
    <dbReference type="NCBI Taxonomy" id="118510"/>
    <lineage>
        <taxon>Eukaryota</taxon>
        <taxon>Viridiplantae</taxon>
        <taxon>Streptophyta</taxon>
        <taxon>Embryophyta</taxon>
        <taxon>Tracheophyta</taxon>
        <taxon>Spermatophyta</taxon>
        <taxon>Magnoliopsida</taxon>
        <taxon>eudicotyledons</taxon>
        <taxon>Gunneridae</taxon>
        <taxon>Pentapetalae</taxon>
        <taxon>asterids</taxon>
        <taxon>campanulids</taxon>
        <taxon>Asterales</taxon>
        <taxon>Asteraceae</taxon>
        <taxon>Asteroideae</taxon>
        <taxon>Anthemideae</taxon>
        <taxon>Anthemidinae</taxon>
        <taxon>Tanacetum</taxon>
    </lineage>
</organism>
<sequence length="159" mass="16896">RIGSGVDYGCRCRRGHGQQGRPLAGPGAVAGGAVAVFDARFLDRLDGGGAVLGEARLVAQRWQRNAGAGPARPGLAIGPVQPRHPAGADTFDVLHRPVRAAYPRLHARSVASGFCAHRSSQGIEPVPRRHPPCTAQRLAAAHHPRRVAFRRAARRRSGH</sequence>
<proteinExistence type="predicted"/>
<dbReference type="AlphaFoldDB" id="A0A699SUR7"/>
<accession>A0A699SUR7</accession>
<name>A0A699SUR7_TANCI</name>
<gene>
    <name evidence="1" type="ORF">Tci_873771</name>
</gene>
<reference evidence="1" key="1">
    <citation type="journal article" date="2019" name="Sci. Rep.">
        <title>Draft genome of Tanacetum cinerariifolium, the natural source of mosquito coil.</title>
        <authorList>
            <person name="Yamashiro T."/>
            <person name="Shiraishi A."/>
            <person name="Satake H."/>
            <person name="Nakayama K."/>
        </authorList>
    </citation>
    <scope>NUCLEOTIDE SEQUENCE</scope>
</reference>
<protein>
    <submittedName>
        <fullName evidence="1">Uncharacterized protein</fullName>
    </submittedName>
</protein>
<feature type="non-terminal residue" evidence="1">
    <location>
        <position position="1"/>
    </location>
</feature>
<comment type="caution">
    <text evidence="1">The sequence shown here is derived from an EMBL/GenBank/DDBJ whole genome shotgun (WGS) entry which is preliminary data.</text>
</comment>
<evidence type="ECO:0000313" key="1">
    <source>
        <dbReference type="EMBL" id="GFD01802.1"/>
    </source>
</evidence>